<gene>
    <name evidence="2" type="ORF">A3F08_03520</name>
</gene>
<keyword evidence="1" id="KW-1133">Transmembrane helix</keyword>
<organism evidence="2 3">
    <name type="scientific">Candidatus Berkelbacteria bacterium RIFCSPHIGHO2_12_FULL_36_9</name>
    <dbReference type="NCBI Taxonomy" id="1797469"/>
    <lineage>
        <taxon>Bacteria</taxon>
        <taxon>Candidatus Berkelbacteria</taxon>
    </lineage>
</organism>
<name>A0A1F5EL36_9BACT</name>
<dbReference type="Proteomes" id="UP000176451">
    <property type="component" value="Unassembled WGS sequence"/>
</dbReference>
<protein>
    <recommendedName>
        <fullName evidence="4">DUF2127 domain-containing protein</fullName>
    </recommendedName>
</protein>
<dbReference type="EMBL" id="MEZV01000003">
    <property type="protein sequence ID" value="OGD67926.1"/>
    <property type="molecule type" value="Genomic_DNA"/>
</dbReference>
<accession>A0A1F5EL36</accession>
<evidence type="ECO:0000256" key="1">
    <source>
        <dbReference type="SAM" id="Phobius"/>
    </source>
</evidence>
<evidence type="ECO:0000313" key="3">
    <source>
        <dbReference type="Proteomes" id="UP000176451"/>
    </source>
</evidence>
<evidence type="ECO:0008006" key="4">
    <source>
        <dbReference type="Google" id="ProtNLM"/>
    </source>
</evidence>
<evidence type="ECO:0000313" key="2">
    <source>
        <dbReference type="EMBL" id="OGD67926.1"/>
    </source>
</evidence>
<keyword evidence="1" id="KW-0812">Transmembrane</keyword>
<feature type="transmembrane region" description="Helical" evidence="1">
    <location>
        <begin position="65"/>
        <end position="81"/>
    </location>
</feature>
<comment type="caution">
    <text evidence="2">The sequence shown here is derived from an EMBL/GenBank/DDBJ whole genome shotgun (WGS) entry which is preliminary data.</text>
</comment>
<dbReference type="AlphaFoldDB" id="A0A1F5EL36"/>
<keyword evidence="1" id="KW-0472">Membrane</keyword>
<proteinExistence type="predicted"/>
<feature type="transmembrane region" description="Helical" evidence="1">
    <location>
        <begin position="7"/>
        <end position="32"/>
    </location>
</feature>
<feature type="transmembrane region" description="Helical" evidence="1">
    <location>
        <begin position="88"/>
        <end position="110"/>
    </location>
</feature>
<sequence>MSNKRTIRFWVVMILGILLLLMLILGQMMAFINYDFPVSIGLQESKDVIGETGVAVNKGIGVGDTIIYLPLLVLGLIGLWLRRMWGVFMMASALAITAYWPMASLFILLYARGTPGFNFTNFASYTIILTSITLYGLWGLWYLYKNQKILANE</sequence>
<feature type="transmembrane region" description="Helical" evidence="1">
    <location>
        <begin position="122"/>
        <end position="144"/>
    </location>
</feature>
<reference evidence="2 3" key="1">
    <citation type="journal article" date="2016" name="Nat. Commun.">
        <title>Thousands of microbial genomes shed light on interconnected biogeochemical processes in an aquifer system.</title>
        <authorList>
            <person name="Anantharaman K."/>
            <person name="Brown C.T."/>
            <person name="Hug L.A."/>
            <person name="Sharon I."/>
            <person name="Castelle C.J."/>
            <person name="Probst A.J."/>
            <person name="Thomas B.C."/>
            <person name="Singh A."/>
            <person name="Wilkins M.J."/>
            <person name="Karaoz U."/>
            <person name="Brodie E.L."/>
            <person name="Williams K.H."/>
            <person name="Hubbard S.S."/>
            <person name="Banfield J.F."/>
        </authorList>
    </citation>
    <scope>NUCLEOTIDE SEQUENCE [LARGE SCALE GENOMIC DNA]</scope>
</reference>